<keyword evidence="4" id="KW-0548">Nucleotidyltransferase</keyword>
<keyword evidence="7" id="KW-0238">DNA-binding</keyword>
<dbReference type="EMBL" id="CAJEWN010000459">
    <property type="protein sequence ID" value="CAD2183197.1"/>
    <property type="molecule type" value="Genomic_DNA"/>
</dbReference>
<gene>
    <name evidence="10" type="ORF">MENT_LOCUS35472</name>
</gene>
<keyword evidence="3" id="KW-0808">Transferase</keyword>
<comment type="caution">
    <text evidence="10">The sequence shown here is derived from an EMBL/GenBank/DDBJ whole genome shotgun (WGS) entry which is preliminary data.</text>
</comment>
<organism evidence="10 11">
    <name type="scientific">Meloidogyne enterolobii</name>
    <name type="common">Root-knot nematode worm</name>
    <name type="synonym">Meloidogyne mayaguensis</name>
    <dbReference type="NCBI Taxonomy" id="390850"/>
    <lineage>
        <taxon>Eukaryota</taxon>
        <taxon>Metazoa</taxon>
        <taxon>Ecdysozoa</taxon>
        <taxon>Nematoda</taxon>
        <taxon>Chromadorea</taxon>
        <taxon>Rhabditida</taxon>
        <taxon>Tylenchina</taxon>
        <taxon>Tylenchomorpha</taxon>
        <taxon>Tylenchoidea</taxon>
        <taxon>Meloidogynidae</taxon>
        <taxon>Meloidogyninae</taxon>
        <taxon>Meloidogyne</taxon>
    </lineage>
</organism>
<dbReference type="GO" id="GO:0003887">
    <property type="term" value="F:DNA-directed DNA polymerase activity"/>
    <property type="evidence" value="ECO:0007669"/>
    <property type="project" value="UniProtKB-KW"/>
</dbReference>
<evidence type="ECO:0000313" key="10">
    <source>
        <dbReference type="EMBL" id="CAD2183197.1"/>
    </source>
</evidence>
<evidence type="ECO:0000313" key="11">
    <source>
        <dbReference type="Proteomes" id="UP000580250"/>
    </source>
</evidence>
<dbReference type="OrthoDB" id="5871067at2759"/>
<dbReference type="PANTHER" id="PTHR33568:SF3">
    <property type="entry name" value="DNA-DIRECTED DNA POLYMERASE"/>
    <property type="match status" value="1"/>
</dbReference>
<dbReference type="InterPro" id="IPR012337">
    <property type="entry name" value="RNaseH-like_sf"/>
</dbReference>
<sequence>MIRRGNKLYELKVPKTHKSNEVIFRDSYNICPVALGQLVGAFDLQIQEKQFFPHMANNYNNYDITLPELPQKSEYLYGGMTPEKQKKFDQWYEQEKCNTFCLNEALAEYCLNDVQILTEALLAFRDKFMEISRPKNNTRSFRH</sequence>
<evidence type="ECO:0000256" key="4">
    <source>
        <dbReference type="ARBA" id="ARBA00022695"/>
    </source>
</evidence>
<dbReference type="AlphaFoldDB" id="A0A6V7W7N7"/>
<dbReference type="SUPFAM" id="SSF53098">
    <property type="entry name" value="Ribonuclease H-like"/>
    <property type="match status" value="1"/>
</dbReference>
<dbReference type="GO" id="GO:0003677">
    <property type="term" value="F:DNA binding"/>
    <property type="evidence" value="ECO:0007669"/>
    <property type="project" value="UniProtKB-KW"/>
</dbReference>
<dbReference type="PANTHER" id="PTHR33568">
    <property type="entry name" value="DNA POLYMERASE"/>
    <property type="match status" value="1"/>
</dbReference>
<dbReference type="InterPro" id="IPR004868">
    <property type="entry name" value="DNA-dir_DNA_pol_B_mt/vir"/>
</dbReference>
<evidence type="ECO:0000256" key="3">
    <source>
        <dbReference type="ARBA" id="ARBA00022679"/>
    </source>
</evidence>
<dbReference type="Gene3D" id="3.30.420.10">
    <property type="entry name" value="Ribonuclease H-like superfamily/Ribonuclease H"/>
    <property type="match status" value="1"/>
</dbReference>
<name>A0A6V7W7N7_MELEN</name>
<proteinExistence type="inferred from homology"/>
<evidence type="ECO:0000259" key="9">
    <source>
        <dbReference type="Pfam" id="PF03175"/>
    </source>
</evidence>
<dbReference type="GO" id="GO:0006260">
    <property type="term" value="P:DNA replication"/>
    <property type="evidence" value="ECO:0007669"/>
    <property type="project" value="UniProtKB-KW"/>
</dbReference>
<dbReference type="InterPro" id="IPR036397">
    <property type="entry name" value="RNaseH_sf"/>
</dbReference>
<evidence type="ECO:0000256" key="5">
    <source>
        <dbReference type="ARBA" id="ARBA00022705"/>
    </source>
</evidence>
<feature type="domain" description="DNA-directed DNA polymerase family B mitochondria/virus" evidence="9">
    <location>
        <begin position="15"/>
        <end position="130"/>
    </location>
</feature>
<evidence type="ECO:0000256" key="8">
    <source>
        <dbReference type="ARBA" id="ARBA00049244"/>
    </source>
</evidence>
<dbReference type="Pfam" id="PF03175">
    <property type="entry name" value="DNA_pol_B_2"/>
    <property type="match status" value="1"/>
</dbReference>
<keyword evidence="5" id="KW-0235">DNA replication</keyword>
<comment type="catalytic activity">
    <reaction evidence="8">
        <text>DNA(n) + a 2'-deoxyribonucleoside 5'-triphosphate = DNA(n+1) + diphosphate</text>
        <dbReference type="Rhea" id="RHEA:22508"/>
        <dbReference type="Rhea" id="RHEA-COMP:17339"/>
        <dbReference type="Rhea" id="RHEA-COMP:17340"/>
        <dbReference type="ChEBI" id="CHEBI:33019"/>
        <dbReference type="ChEBI" id="CHEBI:61560"/>
        <dbReference type="ChEBI" id="CHEBI:173112"/>
        <dbReference type="EC" id="2.7.7.7"/>
    </reaction>
</comment>
<comment type="similarity">
    <text evidence="1">Belongs to the DNA polymerase type-B family.</text>
</comment>
<evidence type="ECO:0000256" key="7">
    <source>
        <dbReference type="ARBA" id="ARBA00023125"/>
    </source>
</evidence>
<accession>A0A6V7W7N7</accession>
<dbReference type="GO" id="GO:0000166">
    <property type="term" value="F:nucleotide binding"/>
    <property type="evidence" value="ECO:0007669"/>
    <property type="project" value="InterPro"/>
</dbReference>
<evidence type="ECO:0000256" key="6">
    <source>
        <dbReference type="ARBA" id="ARBA00022932"/>
    </source>
</evidence>
<dbReference type="EC" id="2.7.7.7" evidence="2"/>
<dbReference type="Proteomes" id="UP000580250">
    <property type="component" value="Unassembled WGS sequence"/>
</dbReference>
<evidence type="ECO:0000256" key="2">
    <source>
        <dbReference type="ARBA" id="ARBA00012417"/>
    </source>
</evidence>
<keyword evidence="6" id="KW-0239">DNA-directed DNA polymerase</keyword>
<reference evidence="10 11" key="1">
    <citation type="submission" date="2020-08" db="EMBL/GenBank/DDBJ databases">
        <authorList>
            <person name="Koutsovoulos G."/>
            <person name="Danchin GJ E."/>
        </authorList>
    </citation>
    <scope>NUCLEOTIDE SEQUENCE [LARGE SCALE GENOMIC DNA]</scope>
</reference>
<evidence type="ECO:0000256" key="1">
    <source>
        <dbReference type="ARBA" id="ARBA00005755"/>
    </source>
</evidence>
<protein>
    <recommendedName>
        <fullName evidence="2">DNA-directed DNA polymerase</fullName>
        <ecNumber evidence="2">2.7.7.7</ecNumber>
    </recommendedName>
</protein>